<feature type="transmembrane region" description="Helical" evidence="14">
    <location>
        <begin position="51"/>
        <end position="73"/>
    </location>
</feature>
<keyword evidence="4 14" id="KW-0812">Transmembrane</keyword>
<evidence type="ECO:0000256" key="3">
    <source>
        <dbReference type="ARBA" id="ARBA00022448"/>
    </source>
</evidence>
<dbReference type="NCBIfam" id="TIGR00879">
    <property type="entry name" value="SP"/>
    <property type="match status" value="1"/>
</dbReference>
<evidence type="ECO:0000256" key="11">
    <source>
        <dbReference type="ARBA" id="ARBA00044668"/>
    </source>
</evidence>
<comment type="catalytic activity">
    <reaction evidence="12">
        <text>D-fructose(out) = D-fructose(in)</text>
        <dbReference type="Rhea" id="RHEA:60372"/>
        <dbReference type="ChEBI" id="CHEBI:37721"/>
    </reaction>
    <physiologicalReaction direction="left-to-right" evidence="12">
        <dbReference type="Rhea" id="RHEA:60373"/>
    </physiologicalReaction>
</comment>
<comment type="catalytic activity">
    <reaction evidence="8">
        <text>D-glucose(out) = D-glucose(in)</text>
        <dbReference type="Rhea" id="RHEA:60376"/>
        <dbReference type="ChEBI" id="CHEBI:4167"/>
    </reaction>
    <physiologicalReaction direction="left-to-right" evidence="8">
        <dbReference type="Rhea" id="RHEA:60377"/>
    </physiologicalReaction>
</comment>
<feature type="transmembrane region" description="Helical" evidence="14">
    <location>
        <begin position="263"/>
        <end position="285"/>
    </location>
</feature>
<dbReference type="PRINTS" id="PR00171">
    <property type="entry name" value="SUGRTRNSPORT"/>
</dbReference>
<dbReference type="InterPro" id="IPR005829">
    <property type="entry name" value="Sugar_transporter_CS"/>
</dbReference>
<dbReference type="Proteomes" id="UP000237271">
    <property type="component" value="Unassembled WGS sequence"/>
</dbReference>
<dbReference type="PANTHER" id="PTHR23503">
    <property type="entry name" value="SOLUTE CARRIER FAMILY 2"/>
    <property type="match status" value="1"/>
</dbReference>
<evidence type="ECO:0000256" key="5">
    <source>
        <dbReference type="ARBA" id="ARBA00022989"/>
    </source>
</evidence>
<evidence type="ECO:0000313" key="16">
    <source>
        <dbReference type="EMBL" id="POM68258.1"/>
    </source>
</evidence>
<dbReference type="Gene3D" id="1.20.1250.20">
    <property type="entry name" value="MFS general substrate transporter like domains"/>
    <property type="match status" value="2"/>
</dbReference>
<evidence type="ECO:0000256" key="12">
    <source>
        <dbReference type="ARBA" id="ARBA00044710"/>
    </source>
</evidence>
<feature type="transmembrane region" description="Helical" evidence="14">
    <location>
        <begin position="574"/>
        <end position="597"/>
    </location>
</feature>
<dbReference type="InterPro" id="IPR036259">
    <property type="entry name" value="MFS_trans_sf"/>
</dbReference>
<evidence type="ECO:0000256" key="6">
    <source>
        <dbReference type="ARBA" id="ARBA00023136"/>
    </source>
</evidence>
<evidence type="ECO:0000256" key="8">
    <source>
        <dbReference type="ARBA" id="ARBA00044648"/>
    </source>
</evidence>
<dbReference type="GO" id="GO:0016020">
    <property type="term" value="C:membrane"/>
    <property type="evidence" value="ECO:0007669"/>
    <property type="project" value="UniProtKB-SubCell"/>
</dbReference>
<feature type="domain" description="Major facilitator superfamily (MFS) profile" evidence="15">
    <location>
        <begin position="408"/>
        <end position="859"/>
    </location>
</feature>
<feature type="transmembrane region" description="Helical" evidence="14">
    <location>
        <begin position="171"/>
        <end position="194"/>
    </location>
</feature>
<dbReference type="GO" id="GO:0015149">
    <property type="term" value="F:hexose transmembrane transporter activity"/>
    <property type="evidence" value="ECO:0007669"/>
    <property type="project" value="TreeGrafter"/>
</dbReference>
<keyword evidence="5 14" id="KW-1133">Transmembrane helix</keyword>
<feature type="transmembrane region" description="Helical" evidence="14">
    <location>
        <begin position="79"/>
        <end position="102"/>
    </location>
</feature>
<dbReference type="SUPFAM" id="SSF103473">
    <property type="entry name" value="MFS general substrate transporter"/>
    <property type="match status" value="2"/>
</dbReference>
<comment type="catalytic activity">
    <reaction evidence="11">
        <text>D-glucosamine(out) = D-glucosamine(in)</text>
        <dbReference type="Rhea" id="RHEA:78423"/>
        <dbReference type="ChEBI" id="CHEBI:58723"/>
    </reaction>
    <physiologicalReaction direction="left-to-right" evidence="11">
        <dbReference type="Rhea" id="RHEA:78424"/>
    </physiologicalReaction>
</comment>
<gene>
    <name evidence="16" type="ORF">PHPALM_15606</name>
</gene>
<proteinExistence type="predicted"/>
<evidence type="ECO:0000256" key="13">
    <source>
        <dbReference type="ARBA" id="ARBA00044780"/>
    </source>
</evidence>
<comment type="catalytic activity">
    <reaction evidence="10">
        <text>D-mannose(out) = D-mannose(in)</text>
        <dbReference type="Rhea" id="RHEA:78391"/>
        <dbReference type="ChEBI" id="CHEBI:4208"/>
    </reaction>
    <physiologicalReaction direction="left-to-right" evidence="10">
        <dbReference type="Rhea" id="RHEA:78392"/>
    </physiologicalReaction>
</comment>
<feature type="transmembrane region" description="Helical" evidence="14">
    <location>
        <begin position="716"/>
        <end position="737"/>
    </location>
</feature>
<dbReference type="InterPro" id="IPR003663">
    <property type="entry name" value="Sugar/inositol_transpt"/>
</dbReference>
<evidence type="ECO:0000256" key="1">
    <source>
        <dbReference type="ARBA" id="ARBA00004141"/>
    </source>
</evidence>
<organism evidence="16 17">
    <name type="scientific">Phytophthora palmivora</name>
    <dbReference type="NCBI Taxonomy" id="4796"/>
    <lineage>
        <taxon>Eukaryota</taxon>
        <taxon>Sar</taxon>
        <taxon>Stramenopiles</taxon>
        <taxon>Oomycota</taxon>
        <taxon>Peronosporomycetes</taxon>
        <taxon>Peronosporales</taxon>
        <taxon>Peronosporaceae</taxon>
        <taxon>Phytophthora</taxon>
    </lineage>
</organism>
<comment type="catalytic activity">
    <reaction evidence="7">
        <text>D-galactose(in) = D-galactose(out)</text>
        <dbReference type="Rhea" id="RHEA:34915"/>
        <dbReference type="ChEBI" id="CHEBI:4139"/>
    </reaction>
    <physiologicalReaction direction="right-to-left" evidence="7">
        <dbReference type="Rhea" id="RHEA:34917"/>
    </physiologicalReaction>
</comment>
<feature type="transmembrane region" description="Helical" evidence="14">
    <location>
        <begin position="770"/>
        <end position="793"/>
    </location>
</feature>
<keyword evidence="17" id="KW-1185">Reference proteome</keyword>
<dbReference type="InterPro" id="IPR020846">
    <property type="entry name" value="MFS_dom"/>
</dbReference>
<evidence type="ECO:0000313" key="17">
    <source>
        <dbReference type="Proteomes" id="UP000237271"/>
    </source>
</evidence>
<feature type="transmembrane region" description="Helical" evidence="14">
    <location>
        <begin position="458"/>
        <end position="477"/>
    </location>
</feature>
<dbReference type="InterPro" id="IPR045263">
    <property type="entry name" value="GLUT"/>
</dbReference>
<dbReference type="OrthoDB" id="4540492at2759"/>
<comment type="catalytic activity">
    <reaction evidence="9">
        <text>D-xylose(out) = D-xylose(in)</text>
        <dbReference type="Rhea" id="RHEA:78427"/>
        <dbReference type="ChEBI" id="CHEBI:53455"/>
    </reaction>
    <physiologicalReaction direction="left-to-right" evidence="9">
        <dbReference type="Rhea" id="RHEA:78428"/>
    </physiologicalReaction>
</comment>
<evidence type="ECO:0000256" key="7">
    <source>
        <dbReference type="ARBA" id="ARBA00044637"/>
    </source>
</evidence>
<evidence type="ECO:0000256" key="14">
    <source>
        <dbReference type="SAM" id="Phobius"/>
    </source>
</evidence>
<feature type="transmembrane region" description="Helical" evidence="14">
    <location>
        <begin position="511"/>
        <end position="534"/>
    </location>
</feature>
<dbReference type="Pfam" id="PF00083">
    <property type="entry name" value="Sugar_tr"/>
    <property type="match status" value="2"/>
</dbReference>
<feature type="transmembrane region" description="Helical" evidence="14">
    <location>
        <begin position="206"/>
        <end position="224"/>
    </location>
</feature>
<dbReference type="EMBL" id="NCKW01008307">
    <property type="protein sequence ID" value="POM68258.1"/>
    <property type="molecule type" value="Genomic_DNA"/>
</dbReference>
<feature type="domain" description="Major facilitator superfamily (MFS) profile" evidence="15">
    <location>
        <begin position="1"/>
        <end position="350"/>
    </location>
</feature>
<feature type="transmembrane region" description="Helical" evidence="14">
    <location>
        <begin position="297"/>
        <end position="319"/>
    </location>
</feature>
<sequence>MLAGAVIQASTSSISVFMVGRIVAGVASGCATGMVGGYISEISPPNRRNSYGTFMQVSLSAGILVVTISFFFADTSSGWRYIAAFPVLNASFFLAFAPCVLVESPAWLLERGDQEHAEQEIARLYGHEHVQQALSWMEPSTNTDLESEALSDEHEGGTFSLLLSPLFIKQLFVALGVSAAQQLTGINAVCYYSSDIFSDAGISDGRVGGVIVYVLMLLPTMAVAHLSERFGNRRLLLTGLAGMFISATGITLALAFSVQALSIVFTGTFVASFSASVGPLIWPITAALFTDSVRATAVSMCIFINWVCNLLIGVFFPYISDALDAYKFVPFMVTTAAFFLFTQFWIPETAGKSTEEIQATTASQRKMDFTPSMSSASHVWVVPTPIVTEAPPTQNSSTIKPTWRLYVNVLVAVLQPFQFGWSTSQMNNSIFNNEADCNARPIAPGTCLMFPGHTKTQWTIAVSSWIVGGMIGSLVTGRVSNKFGRKPTMMANCLFMIAGAVIQAASSNISIFTIGRVFAGIAAGGSTAVIPGFIGEICPPDLRSKLGVCFQISITLGHLFVAITFFFASTSTGWRFIAAFPIVLAFLFLVLAPFVLVESPAWLLMAGQQVLAERELARLFGQENVYLAKTWMKQEEAAPRVGVGSEYVMPLHDLRMSMAPKATKPRGFSHLFTPELIRQLLVAIGVAGAQQLTGVNAVFFYSSGIFKQAGLSDSRIGVLLVNFVNVLPTLFCGMLSARLGNRKLILYGFTGMFFSATGMTAALVGSLPALAIVFTALYVTTFGSSLGPLAWGIMADLFPDDVRAMGCSICVGCSWLCSLAIGLGYPYIAAAFDNYSFVPFMCTVTLAFLFVHSFVPETYGKTIQEIQDEFDARRLKKTRDRDQWRLSGNSQIAVLG</sequence>
<comment type="subunit">
    <text evidence="2">Homodimer.</text>
</comment>
<dbReference type="PROSITE" id="PS50850">
    <property type="entry name" value="MFS"/>
    <property type="match status" value="2"/>
</dbReference>
<accession>A0A2P4XRR9</accession>
<feature type="transmembrane region" description="Helical" evidence="14">
    <location>
        <begin position="834"/>
        <end position="855"/>
    </location>
</feature>
<feature type="transmembrane region" description="Helical" evidence="14">
    <location>
        <begin position="489"/>
        <end position="505"/>
    </location>
</feature>
<dbReference type="AlphaFoldDB" id="A0A2P4XRR9"/>
<name>A0A2P4XRR9_9STRA</name>
<protein>
    <recommendedName>
        <fullName evidence="13">Hexose transporter 1</fullName>
    </recommendedName>
</protein>
<comment type="subcellular location">
    <subcellularLocation>
        <location evidence="1">Membrane</location>
        <topology evidence="1">Multi-pass membrane protein</topology>
    </subcellularLocation>
</comment>
<evidence type="ECO:0000256" key="10">
    <source>
        <dbReference type="ARBA" id="ARBA00044662"/>
    </source>
</evidence>
<keyword evidence="6 14" id="KW-0472">Membrane</keyword>
<feature type="transmembrane region" description="Helical" evidence="14">
    <location>
        <begin position="680"/>
        <end position="701"/>
    </location>
</feature>
<evidence type="ECO:0000256" key="2">
    <source>
        <dbReference type="ARBA" id="ARBA00011738"/>
    </source>
</evidence>
<reference evidence="16 17" key="1">
    <citation type="journal article" date="2017" name="Genome Biol. Evol.">
        <title>Phytophthora megakarya and P. palmivora, closely related causal agents of cacao black pod rot, underwent increases in genome sizes and gene numbers by different mechanisms.</title>
        <authorList>
            <person name="Ali S.S."/>
            <person name="Shao J."/>
            <person name="Lary D.J."/>
            <person name="Kronmiller B."/>
            <person name="Shen D."/>
            <person name="Strem M.D."/>
            <person name="Amoako-Attah I."/>
            <person name="Akrofi A.Y."/>
            <person name="Begoude B.A."/>
            <person name="Ten Hoopen G.M."/>
            <person name="Coulibaly K."/>
            <person name="Kebe B.I."/>
            <person name="Melnick R.L."/>
            <person name="Guiltinan M.J."/>
            <person name="Tyler B.M."/>
            <person name="Meinhardt L.W."/>
            <person name="Bailey B.A."/>
        </authorList>
    </citation>
    <scope>NUCLEOTIDE SEQUENCE [LARGE SCALE GENOMIC DNA]</scope>
    <source>
        <strain evidence="17">sbr112.9</strain>
    </source>
</reference>
<evidence type="ECO:0000256" key="9">
    <source>
        <dbReference type="ARBA" id="ARBA00044656"/>
    </source>
</evidence>
<keyword evidence="3" id="KW-0813">Transport</keyword>
<dbReference type="InterPro" id="IPR005828">
    <property type="entry name" value="MFS_sugar_transport-like"/>
</dbReference>
<feature type="transmembrane region" description="Helical" evidence="14">
    <location>
        <begin position="805"/>
        <end position="828"/>
    </location>
</feature>
<dbReference type="PROSITE" id="PS00217">
    <property type="entry name" value="SUGAR_TRANSPORT_2"/>
    <property type="match status" value="2"/>
</dbReference>
<feature type="transmembrane region" description="Helical" evidence="14">
    <location>
        <begin position="546"/>
        <end position="568"/>
    </location>
</feature>
<evidence type="ECO:0000259" key="15">
    <source>
        <dbReference type="PROSITE" id="PS50850"/>
    </source>
</evidence>
<feature type="transmembrane region" description="Helical" evidence="14">
    <location>
        <begin position="325"/>
        <end position="346"/>
    </location>
</feature>
<feature type="transmembrane region" description="Helical" evidence="14">
    <location>
        <begin position="744"/>
        <end position="764"/>
    </location>
</feature>
<feature type="transmembrane region" description="Helical" evidence="14">
    <location>
        <begin position="236"/>
        <end position="257"/>
    </location>
</feature>
<dbReference type="PANTHER" id="PTHR23503:SF8">
    <property type="entry name" value="FACILITATED GLUCOSE TRANSPORTER PROTEIN 1"/>
    <property type="match status" value="1"/>
</dbReference>
<evidence type="ECO:0000256" key="4">
    <source>
        <dbReference type="ARBA" id="ARBA00022692"/>
    </source>
</evidence>
<comment type="caution">
    <text evidence="16">The sequence shown here is derived from an EMBL/GenBank/DDBJ whole genome shotgun (WGS) entry which is preliminary data.</text>
</comment>
<feature type="transmembrane region" description="Helical" evidence="14">
    <location>
        <begin position="18"/>
        <end position="39"/>
    </location>
</feature>